<dbReference type="InterPro" id="IPR003615">
    <property type="entry name" value="HNH_nuc"/>
</dbReference>
<sequence>MRVHGELKISRRIEVPLETNYANYRGPLSEDFNNICGYCGKSIYFARKGFEIDHFVPISTDKTRETDYNNLVFSCFTCNRKKAKKWPTKNKDLCHDGYKGFVDPATEEYDSHLGRNKQGAIEHYTDVGKYMYGVFKFQLRPTETVWKSMELFKRKEKLYQLKRDNSKLSIDQMELFVAIQEELDNLLEYLLGKGE</sequence>
<dbReference type="GO" id="GO:0004519">
    <property type="term" value="F:endonuclease activity"/>
    <property type="evidence" value="ECO:0007669"/>
    <property type="project" value="UniProtKB-KW"/>
</dbReference>
<dbReference type="Proteomes" id="UP000553776">
    <property type="component" value="Unassembled WGS sequence"/>
</dbReference>
<feature type="domain" description="HNH nuclease" evidence="1">
    <location>
        <begin position="23"/>
        <end position="80"/>
    </location>
</feature>
<organism evidence="2 3">
    <name type="scientific">Cohnella xylanilytica</name>
    <dbReference type="NCBI Taxonomy" id="557555"/>
    <lineage>
        <taxon>Bacteria</taxon>
        <taxon>Bacillati</taxon>
        <taxon>Bacillota</taxon>
        <taxon>Bacilli</taxon>
        <taxon>Bacillales</taxon>
        <taxon>Paenibacillaceae</taxon>
        <taxon>Cohnella</taxon>
    </lineage>
</organism>
<reference evidence="2 3" key="1">
    <citation type="submission" date="2020-08" db="EMBL/GenBank/DDBJ databases">
        <title>Cohnella phylogeny.</title>
        <authorList>
            <person name="Dunlap C."/>
        </authorList>
    </citation>
    <scope>NUCLEOTIDE SEQUENCE [LARGE SCALE GENOMIC DNA]</scope>
    <source>
        <strain evidence="2 3">DSM 25239</strain>
    </source>
</reference>
<proteinExistence type="predicted"/>
<dbReference type="Pfam" id="PF01844">
    <property type="entry name" value="HNH"/>
    <property type="match status" value="1"/>
</dbReference>
<dbReference type="RefSeq" id="WP_185137542.1">
    <property type="nucleotide sequence ID" value="NZ_JACJVR010000075.1"/>
</dbReference>
<name>A0A841U333_9BACL</name>
<keyword evidence="2" id="KW-0540">Nuclease</keyword>
<dbReference type="InterPro" id="IPR002711">
    <property type="entry name" value="HNH"/>
</dbReference>
<protein>
    <submittedName>
        <fullName evidence="2">HNH endonuclease</fullName>
    </submittedName>
</protein>
<dbReference type="GO" id="GO:0003676">
    <property type="term" value="F:nucleic acid binding"/>
    <property type="evidence" value="ECO:0007669"/>
    <property type="project" value="InterPro"/>
</dbReference>
<dbReference type="AlphaFoldDB" id="A0A841U333"/>
<dbReference type="SMART" id="SM00507">
    <property type="entry name" value="HNHc"/>
    <property type="match status" value="1"/>
</dbReference>
<gene>
    <name evidence="2" type="ORF">H7B90_19375</name>
</gene>
<dbReference type="GO" id="GO:0008270">
    <property type="term" value="F:zinc ion binding"/>
    <property type="evidence" value="ECO:0007669"/>
    <property type="project" value="InterPro"/>
</dbReference>
<evidence type="ECO:0000259" key="1">
    <source>
        <dbReference type="SMART" id="SM00507"/>
    </source>
</evidence>
<dbReference type="EMBL" id="JACJVR010000075">
    <property type="protein sequence ID" value="MBB6693558.1"/>
    <property type="molecule type" value="Genomic_DNA"/>
</dbReference>
<evidence type="ECO:0000313" key="3">
    <source>
        <dbReference type="Proteomes" id="UP000553776"/>
    </source>
</evidence>
<evidence type="ECO:0000313" key="2">
    <source>
        <dbReference type="EMBL" id="MBB6693558.1"/>
    </source>
</evidence>
<keyword evidence="2" id="KW-0378">Hydrolase</keyword>
<comment type="caution">
    <text evidence="2">The sequence shown here is derived from an EMBL/GenBank/DDBJ whole genome shotgun (WGS) entry which is preliminary data.</text>
</comment>
<keyword evidence="2" id="KW-0255">Endonuclease</keyword>
<accession>A0A841U333</accession>
<keyword evidence="3" id="KW-1185">Reference proteome</keyword>
<dbReference type="Gene3D" id="1.10.30.50">
    <property type="match status" value="1"/>
</dbReference>
<dbReference type="CDD" id="cd00085">
    <property type="entry name" value="HNHc"/>
    <property type="match status" value="1"/>
</dbReference>